<evidence type="ECO:0000313" key="1">
    <source>
        <dbReference type="EMBL" id="SMR91114.1"/>
    </source>
</evidence>
<organism evidence="1 2">
    <name type="scientific">Caldicellulosiruptor bescii</name>
    <name type="common">Anaerocellum thermophilum</name>
    <dbReference type="NCBI Taxonomy" id="31899"/>
    <lineage>
        <taxon>Bacteria</taxon>
        <taxon>Bacillati</taxon>
        <taxon>Bacillota</taxon>
        <taxon>Bacillota incertae sedis</taxon>
        <taxon>Caldicellulosiruptorales</taxon>
        <taxon>Caldicellulosiruptoraceae</taxon>
        <taxon>Caldicellulosiruptor</taxon>
    </lineage>
</organism>
<keyword evidence="2" id="KW-1185">Reference proteome</keyword>
<sequence>MWITLCEFQFSHVNLVENFKIYQQEYIHPKPQISQAFDTVINLSTAITVNTTESFIW</sequence>
<dbReference type="EMBL" id="FXXC01000001">
    <property type="protein sequence ID" value="SMR91114.1"/>
    <property type="molecule type" value="Genomic_DNA"/>
</dbReference>
<comment type="caution">
    <text evidence="1">The sequence shown here is derived from an EMBL/GenBank/DDBJ whole genome shotgun (WGS) entry which is preliminary data.</text>
</comment>
<evidence type="ECO:0000313" key="2">
    <source>
        <dbReference type="Proteomes" id="UP000196803"/>
    </source>
</evidence>
<name>A0ABY1S549_CALBS</name>
<protein>
    <submittedName>
        <fullName evidence="1">Uncharacterized protein</fullName>
    </submittedName>
</protein>
<gene>
    <name evidence="1" type="ORF">SAMN05216240_0263</name>
</gene>
<accession>A0ABY1S549</accession>
<dbReference type="Proteomes" id="UP000196803">
    <property type="component" value="Unassembled WGS sequence"/>
</dbReference>
<reference evidence="1 2" key="1">
    <citation type="submission" date="2017-05" db="EMBL/GenBank/DDBJ databases">
        <authorList>
            <person name="Varghese N."/>
            <person name="Submissions S."/>
        </authorList>
    </citation>
    <scope>NUCLEOTIDE SEQUENCE [LARGE SCALE GENOMIC DNA]</scope>
    <source>
        <strain evidence="1 2">MACB1020</strain>
    </source>
</reference>
<proteinExistence type="predicted"/>